<dbReference type="CDD" id="cd00121">
    <property type="entry name" value="MATH"/>
    <property type="match status" value="2"/>
</dbReference>
<protein>
    <recommendedName>
        <fullName evidence="2">MATH domain-containing protein</fullName>
    </recommendedName>
</protein>
<dbReference type="Gene3D" id="2.60.210.10">
    <property type="entry name" value="Apoptosis, Tumor Necrosis Factor Receptor Associated Protein 2, Chain A"/>
    <property type="match status" value="2"/>
</dbReference>
<evidence type="ECO:0000313" key="3">
    <source>
        <dbReference type="EMBL" id="KAF3587463.1"/>
    </source>
</evidence>
<dbReference type="Proteomes" id="UP000712600">
    <property type="component" value="Unassembled WGS sequence"/>
</dbReference>
<organism evidence="3 4">
    <name type="scientific">Brassica cretica</name>
    <name type="common">Mustard</name>
    <dbReference type="NCBI Taxonomy" id="69181"/>
    <lineage>
        <taxon>Eukaryota</taxon>
        <taxon>Viridiplantae</taxon>
        <taxon>Streptophyta</taxon>
        <taxon>Embryophyta</taxon>
        <taxon>Tracheophyta</taxon>
        <taxon>Spermatophyta</taxon>
        <taxon>Magnoliopsida</taxon>
        <taxon>eudicotyledons</taxon>
        <taxon>Gunneridae</taxon>
        <taxon>Pentapetalae</taxon>
        <taxon>rosids</taxon>
        <taxon>malvids</taxon>
        <taxon>Brassicales</taxon>
        <taxon>Brassicaceae</taxon>
        <taxon>Brassiceae</taxon>
        <taxon>Brassica</taxon>
    </lineage>
</organism>
<feature type="domain" description="MATH" evidence="2">
    <location>
        <begin position="233"/>
        <end position="359"/>
    </location>
</feature>
<dbReference type="PANTHER" id="PTHR46162">
    <property type="entry name" value="TRAF-LIKE FAMILY PROTEIN"/>
    <property type="match status" value="1"/>
</dbReference>
<evidence type="ECO:0000313" key="4">
    <source>
        <dbReference type="Proteomes" id="UP000712600"/>
    </source>
</evidence>
<evidence type="ECO:0000256" key="1">
    <source>
        <dbReference type="SAM" id="MobiDB-lite"/>
    </source>
</evidence>
<dbReference type="InterPro" id="IPR008974">
    <property type="entry name" value="TRAF-like"/>
</dbReference>
<dbReference type="EMBL" id="QGKX02000088">
    <property type="protein sequence ID" value="KAF3587463.1"/>
    <property type="molecule type" value="Genomic_DNA"/>
</dbReference>
<evidence type="ECO:0000259" key="2">
    <source>
        <dbReference type="PROSITE" id="PS50144"/>
    </source>
</evidence>
<feature type="compositionally biased region" description="Basic and acidic residues" evidence="1">
    <location>
        <begin position="1"/>
        <end position="12"/>
    </location>
</feature>
<dbReference type="Pfam" id="PF22486">
    <property type="entry name" value="MATH_2"/>
    <property type="match status" value="2"/>
</dbReference>
<dbReference type="PANTHER" id="PTHR46162:SF51">
    <property type="entry name" value="TRAF-LIKE FAMILY PROTEIN"/>
    <property type="match status" value="1"/>
</dbReference>
<reference evidence="3" key="1">
    <citation type="submission" date="2019-12" db="EMBL/GenBank/DDBJ databases">
        <title>Genome sequencing and annotation of Brassica cretica.</title>
        <authorList>
            <person name="Studholme D.J."/>
            <person name="Sarris P."/>
        </authorList>
    </citation>
    <scope>NUCLEOTIDE SEQUENCE</scope>
    <source>
        <strain evidence="3">PFS-109/04</strain>
        <tissue evidence="3">Leaf</tissue>
    </source>
</reference>
<proteinExistence type="predicted"/>
<dbReference type="SMART" id="SM00061">
    <property type="entry name" value="MATH"/>
    <property type="match status" value="2"/>
</dbReference>
<feature type="region of interest" description="Disordered" evidence="1">
    <location>
        <begin position="1"/>
        <end position="20"/>
    </location>
</feature>
<dbReference type="AlphaFoldDB" id="A0A8S9S3Z3"/>
<gene>
    <name evidence="3" type="ORF">F2Q69_00029692</name>
</gene>
<comment type="caution">
    <text evidence="3">The sequence shown here is derived from an EMBL/GenBank/DDBJ whole genome shotgun (WGS) entry which is preliminary data.</text>
</comment>
<dbReference type="SUPFAM" id="SSF49599">
    <property type="entry name" value="TRAF domain-like"/>
    <property type="match status" value="2"/>
</dbReference>
<name>A0A8S9S3Z3_BRACR</name>
<accession>A0A8S9S3Z3</accession>
<dbReference type="InterPro" id="IPR002083">
    <property type="entry name" value="MATH/TRAF_dom"/>
</dbReference>
<feature type="domain" description="MATH" evidence="2">
    <location>
        <begin position="84"/>
        <end position="213"/>
    </location>
</feature>
<dbReference type="PROSITE" id="PS50144">
    <property type="entry name" value="MATH"/>
    <property type="match status" value="2"/>
</dbReference>
<sequence length="370" mass="42579">MDPPDKDPDPDTLKLSGYPIRPMPTRNPTNQFLINARNFLLTLGQNQKSLTYYKVSTYLTKWYTSLISTYLDIGITRTRRVEAASSYSLKLVGLSEIKAESNVRSYLNQMYLLLQGINGYKLLKIISRRLILYPLGNDNDGGKDHFSIYVRLETLVSNLPKNWEIQVDMKFLVFNQNHKKYLTVQAQFIELSTLKDQKNGYAVKDTCTFGVDIAILKPAEKLETVTFLHNPPNNKFTWKIFHFSNLSDQEFVLSDQFLAGQRYWKIRVDPKREREGVGVYIVPQTHLPNCAIASSYVMFKLKIRNQLNGNHIERTDICNLFLSSGDRGHGVPKLITQKDLYDKSKGFLVKDTIILEVEMLCMSQTQVISK</sequence>